<dbReference type="Pfam" id="PF07859">
    <property type="entry name" value="Abhydrolase_3"/>
    <property type="match status" value="1"/>
</dbReference>
<dbReference type="GeneID" id="41959112"/>
<dbReference type="RefSeq" id="XP_030985516.1">
    <property type="nucleotide sequence ID" value="XM_031124203.1"/>
</dbReference>
<dbReference type="PANTHER" id="PTHR48081:SF8">
    <property type="entry name" value="ALPHA_BETA HYDROLASE FOLD-3 DOMAIN-CONTAINING PROTEIN-RELATED"/>
    <property type="match status" value="1"/>
</dbReference>
<reference evidence="4" key="1">
    <citation type="journal article" date="2019" name="Mol. Biol. Evol.">
        <title>Blast fungal genomes show frequent chromosomal changes, gene gains and losses, and effector gene turnover.</title>
        <authorList>
            <person name="Gomez Luciano L.B."/>
            <person name="Jason Tsai I."/>
            <person name="Chuma I."/>
            <person name="Tosa Y."/>
            <person name="Chen Y.H."/>
            <person name="Li J.Y."/>
            <person name="Li M.Y."/>
            <person name="Jade Lu M.Y."/>
            <person name="Nakayashiki H."/>
            <person name="Li W.H."/>
        </authorList>
    </citation>
    <scope>NUCLEOTIDE SEQUENCE</scope>
    <source>
        <strain evidence="4">NI907</strain>
    </source>
</reference>
<dbReference type="PANTHER" id="PTHR48081">
    <property type="entry name" value="AB HYDROLASE SUPERFAMILY PROTEIN C4A8.06C"/>
    <property type="match status" value="1"/>
</dbReference>
<dbReference type="KEGG" id="pgri:PgNI_04152"/>
<evidence type="ECO:0000313" key="3">
    <source>
        <dbReference type="Proteomes" id="UP000515153"/>
    </source>
</evidence>
<name>A0A6P8BEH8_PYRGI</name>
<dbReference type="InterPro" id="IPR013094">
    <property type="entry name" value="AB_hydrolase_3"/>
</dbReference>
<dbReference type="GO" id="GO:0016787">
    <property type="term" value="F:hydrolase activity"/>
    <property type="evidence" value="ECO:0007669"/>
    <property type="project" value="UniProtKB-KW"/>
</dbReference>
<dbReference type="AlphaFoldDB" id="A0A6P8BEH8"/>
<dbReference type="InterPro" id="IPR050300">
    <property type="entry name" value="GDXG_lipolytic_enzyme"/>
</dbReference>
<reference evidence="4" key="2">
    <citation type="submission" date="2019-10" db="EMBL/GenBank/DDBJ databases">
        <authorList>
            <consortium name="NCBI Genome Project"/>
        </authorList>
    </citation>
    <scope>NUCLEOTIDE SEQUENCE</scope>
    <source>
        <strain evidence="4">NI907</strain>
    </source>
</reference>
<reference evidence="4" key="3">
    <citation type="submission" date="2025-08" db="UniProtKB">
        <authorList>
            <consortium name="RefSeq"/>
        </authorList>
    </citation>
    <scope>IDENTIFICATION</scope>
    <source>
        <strain evidence="4">NI907</strain>
    </source>
</reference>
<evidence type="ECO:0000256" key="1">
    <source>
        <dbReference type="ARBA" id="ARBA00022801"/>
    </source>
</evidence>
<gene>
    <name evidence="4" type="ORF">PgNI_04152</name>
</gene>
<keyword evidence="1" id="KW-0378">Hydrolase</keyword>
<organism evidence="3 4">
    <name type="scientific">Pyricularia grisea</name>
    <name type="common">Crabgrass-specific blast fungus</name>
    <name type="synonym">Magnaporthe grisea</name>
    <dbReference type="NCBI Taxonomy" id="148305"/>
    <lineage>
        <taxon>Eukaryota</taxon>
        <taxon>Fungi</taxon>
        <taxon>Dikarya</taxon>
        <taxon>Ascomycota</taxon>
        <taxon>Pezizomycotina</taxon>
        <taxon>Sordariomycetes</taxon>
        <taxon>Sordariomycetidae</taxon>
        <taxon>Magnaporthales</taxon>
        <taxon>Pyriculariaceae</taxon>
        <taxon>Pyricularia</taxon>
    </lineage>
</organism>
<dbReference type="SUPFAM" id="SSF53474">
    <property type="entry name" value="alpha/beta-Hydrolases"/>
    <property type="match status" value="1"/>
</dbReference>
<accession>A0A6P8BEH8</accession>
<evidence type="ECO:0000313" key="4">
    <source>
        <dbReference type="RefSeq" id="XP_030985516.1"/>
    </source>
</evidence>
<keyword evidence="3" id="KW-1185">Reference proteome</keyword>
<sequence length="486" mass="51362">MATPTVDPELQPIWSEALDIGTPSDVNALRAIYTSIFRPETIPPPAAGSIQLPSHTVTSADGTPIQVLHFSLEPSSAASEATTQPPARAVVFTFGGGLVMGDAPSNTTYAGNMAVQTRSQVFVPAYRLAPEHPAPAALEDVYATLRWVQTHAADLGVDPARVVLFGISAGGGITAGVSLMARDRRSSSSSSGSGSSEAELPLPAGVALRYPMLDDRTTGSPDDPSRRYHVWSSLANELAWTAYAGGKTRAERTDENMSVYAAPGRAGLDRLRGLPPTFVDVPELDLFRGEVITFAGALARAGVEVEFHHYLGLPHGVEVMAPGISKVLAMNENLYRFIHPGALDGLIIQDLGVHPAKLGRRHRVVLGGLVVDQHQEGEVDLDEAHVRVCVLSAGRRGHGKERTLGHGRQREDGQVALSPRADGPGAVWVVLLHQVADGVALSGPDPIHHTLDARTRCDVGHDRGDVLGGSDGLDELVSRGLAANHG</sequence>
<dbReference type="Gene3D" id="3.40.50.1820">
    <property type="entry name" value="alpha/beta hydrolase"/>
    <property type="match status" value="1"/>
</dbReference>
<proteinExistence type="predicted"/>
<dbReference type="Proteomes" id="UP000515153">
    <property type="component" value="Unplaced"/>
</dbReference>
<protein>
    <recommendedName>
        <fullName evidence="2">Alpha/beta hydrolase fold-3 domain-containing protein</fullName>
    </recommendedName>
</protein>
<evidence type="ECO:0000259" key="2">
    <source>
        <dbReference type="Pfam" id="PF07859"/>
    </source>
</evidence>
<feature type="domain" description="Alpha/beta hydrolase fold-3" evidence="2">
    <location>
        <begin position="90"/>
        <end position="317"/>
    </location>
</feature>
<dbReference type="InterPro" id="IPR029058">
    <property type="entry name" value="AB_hydrolase_fold"/>
</dbReference>